<accession>A0A1J8QC21</accession>
<evidence type="ECO:0000313" key="7">
    <source>
        <dbReference type="Proteomes" id="UP000183567"/>
    </source>
</evidence>
<reference evidence="6 7" key="1">
    <citation type="submission" date="2016-03" db="EMBL/GenBank/DDBJ databases">
        <title>Comparative genomics of the ectomycorrhizal sister species Rhizopogon vinicolor and Rhizopogon vesiculosus (Basidiomycota: Boletales) reveals a divergence of the mating type B locus.</title>
        <authorList>
            <person name="Mujic A.B."/>
            <person name="Kuo A."/>
            <person name="Tritt A."/>
            <person name="Lipzen A."/>
            <person name="Chen C."/>
            <person name="Johnson J."/>
            <person name="Sharma A."/>
            <person name="Barry K."/>
            <person name="Grigoriev I.V."/>
            <person name="Spatafora J.W."/>
        </authorList>
    </citation>
    <scope>NUCLEOTIDE SEQUENCE [LARGE SCALE GENOMIC DNA]</scope>
    <source>
        <strain evidence="6 7">AM-OR11-056</strain>
    </source>
</reference>
<evidence type="ECO:0000313" key="6">
    <source>
        <dbReference type="EMBL" id="OJA18533.1"/>
    </source>
</evidence>
<proteinExistence type="predicted"/>
<organism evidence="6 7">
    <name type="scientific">Rhizopogon vesiculosus</name>
    <dbReference type="NCBI Taxonomy" id="180088"/>
    <lineage>
        <taxon>Eukaryota</taxon>
        <taxon>Fungi</taxon>
        <taxon>Dikarya</taxon>
        <taxon>Basidiomycota</taxon>
        <taxon>Agaricomycotina</taxon>
        <taxon>Agaricomycetes</taxon>
        <taxon>Agaricomycetidae</taxon>
        <taxon>Boletales</taxon>
        <taxon>Suillineae</taxon>
        <taxon>Rhizopogonaceae</taxon>
        <taxon>Rhizopogon</taxon>
    </lineage>
</organism>
<dbReference type="SUPFAM" id="SSF53098">
    <property type="entry name" value="Ribonuclease H-like"/>
    <property type="match status" value="1"/>
</dbReference>
<keyword evidence="2" id="KW-0479">Metal-binding</keyword>
<dbReference type="OrthoDB" id="3172935at2759"/>
<comment type="subcellular location">
    <subcellularLocation>
        <location evidence="1">Nucleus</location>
    </subcellularLocation>
</comment>
<dbReference type="InterPro" id="IPR012337">
    <property type="entry name" value="RNaseH-like_sf"/>
</dbReference>
<comment type="caution">
    <text evidence="6">The sequence shown here is derived from an EMBL/GenBank/DDBJ whole genome shotgun (WGS) entry which is preliminary data.</text>
</comment>
<dbReference type="GO" id="GO:0008270">
    <property type="term" value="F:zinc ion binding"/>
    <property type="evidence" value="ECO:0007669"/>
    <property type="project" value="UniProtKB-KW"/>
</dbReference>
<sequence>MTAHWIAKMEETNTLCLKGALITFHRLHKKHTGKSLARTVLHLLDRADVTLKVGHFTLDNAENNATFMEELAQHLTACNIPFDAKDQRIMCIPHIINICCGHIISKFTDEELIDDSEDFDDSILYDETPSLRQTYEEAIKCNPIALGHSIVRVICASGQHWDAFEDLISSGNSKNLFRVKISGKEINVQVKSLQLLRNVHTRWDSVFYMLRRL</sequence>
<keyword evidence="4" id="KW-0862">Zinc</keyword>
<evidence type="ECO:0000256" key="4">
    <source>
        <dbReference type="ARBA" id="ARBA00022833"/>
    </source>
</evidence>
<dbReference type="InterPro" id="IPR052035">
    <property type="entry name" value="ZnF_BED_domain_contain"/>
</dbReference>
<dbReference type="STRING" id="180088.A0A1J8QC21"/>
<keyword evidence="7" id="KW-1185">Reference proteome</keyword>
<evidence type="ECO:0000256" key="2">
    <source>
        <dbReference type="ARBA" id="ARBA00022723"/>
    </source>
</evidence>
<name>A0A1J8QC21_9AGAM</name>
<dbReference type="Proteomes" id="UP000183567">
    <property type="component" value="Unassembled WGS sequence"/>
</dbReference>
<evidence type="ECO:0000256" key="3">
    <source>
        <dbReference type="ARBA" id="ARBA00022771"/>
    </source>
</evidence>
<protein>
    <submittedName>
        <fullName evidence="6">Uncharacterized protein</fullName>
    </submittedName>
</protein>
<gene>
    <name evidence="6" type="ORF">AZE42_11221</name>
</gene>
<evidence type="ECO:0000256" key="1">
    <source>
        <dbReference type="ARBA" id="ARBA00004123"/>
    </source>
</evidence>
<dbReference type="EMBL" id="LVVM01001437">
    <property type="protein sequence ID" value="OJA18533.1"/>
    <property type="molecule type" value="Genomic_DNA"/>
</dbReference>
<dbReference type="PANTHER" id="PTHR46481">
    <property type="entry name" value="ZINC FINGER BED DOMAIN-CONTAINING PROTEIN 4"/>
    <property type="match status" value="1"/>
</dbReference>
<dbReference type="AlphaFoldDB" id="A0A1J8QC21"/>
<dbReference type="GO" id="GO:0005634">
    <property type="term" value="C:nucleus"/>
    <property type="evidence" value="ECO:0007669"/>
    <property type="project" value="UniProtKB-SubCell"/>
</dbReference>
<keyword evidence="5" id="KW-0539">Nucleus</keyword>
<evidence type="ECO:0000256" key="5">
    <source>
        <dbReference type="ARBA" id="ARBA00023242"/>
    </source>
</evidence>
<keyword evidence="3" id="KW-0863">Zinc-finger</keyword>
<dbReference type="PANTHER" id="PTHR46481:SF10">
    <property type="entry name" value="ZINC FINGER BED DOMAIN-CONTAINING PROTEIN 39"/>
    <property type="match status" value="1"/>
</dbReference>